<dbReference type="PANTHER" id="PTHR23517:SF13">
    <property type="entry name" value="MAJOR FACILITATOR SUPERFAMILY MFS_1"/>
    <property type="match status" value="1"/>
</dbReference>
<dbReference type="Gene3D" id="1.20.1250.20">
    <property type="entry name" value="MFS general substrate transporter like domains"/>
    <property type="match status" value="1"/>
</dbReference>
<feature type="transmembrane region" description="Helical" evidence="7">
    <location>
        <begin position="235"/>
        <end position="259"/>
    </location>
</feature>
<dbReference type="SUPFAM" id="SSF103473">
    <property type="entry name" value="MFS general substrate transporter"/>
    <property type="match status" value="1"/>
</dbReference>
<keyword evidence="3" id="KW-1003">Cell membrane</keyword>
<dbReference type="EMBL" id="FOEF01000003">
    <property type="protein sequence ID" value="SEP04433.1"/>
    <property type="molecule type" value="Genomic_DNA"/>
</dbReference>
<evidence type="ECO:0000313" key="9">
    <source>
        <dbReference type="EMBL" id="SEP04433.1"/>
    </source>
</evidence>
<dbReference type="InterPro" id="IPR050171">
    <property type="entry name" value="MFS_Transporters"/>
</dbReference>
<dbReference type="PANTHER" id="PTHR23517">
    <property type="entry name" value="RESISTANCE PROTEIN MDTM, PUTATIVE-RELATED-RELATED"/>
    <property type="match status" value="1"/>
</dbReference>
<evidence type="ECO:0000256" key="2">
    <source>
        <dbReference type="ARBA" id="ARBA00022448"/>
    </source>
</evidence>
<feature type="transmembrane region" description="Helical" evidence="7">
    <location>
        <begin position="121"/>
        <end position="141"/>
    </location>
</feature>
<feature type="transmembrane region" description="Helical" evidence="7">
    <location>
        <begin position="193"/>
        <end position="214"/>
    </location>
</feature>
<keyword evidence="2" id="KW-0813">Transport</keyword>
<dbReference type="Proteomes" id="UP000198582">
    <property type="component" value="Unassembled WGS sequence"/>
</dbReference>
<dbReference type="RefSeq" id="WP_425425245.1">
    <property type="nucleotide sequence ID" value="NZ_FOEF01000003.1"/>
</dbReference>
<feature type="transmembrane region" description="Helical" evidence="7">
    <location>
        <begin position="271"/>
        <end position="294"/>
    </location>
</feature>
<reference evidence="9 10" key="1">
    <citation type="submission" date="2016-10" db="EMBL/GenBank/DDBJ databases">
        <authorList>
            <person name="de Groot N.N."/>
        </authorList>
    </citation>
    <scope>NUCLEOTIDE SEQUENCE [LARGE SCALE GENOMIC DNA]</scope>
    <source>
        <strain evidence="9 10">DSM 44993</strain>
    </source>
</reference>
<feature type="transmembrane region" description="Helical" evidence="7">
    <location>
        <begin position="62"/>
        <end position="85"/>
    </location>
</feature>
<evidence type="ECO:0000256" key="4">
    <source>
        <dbReference type="ARBA" id="ARBA00022692"/>
    </source>
</evidence>
<dbReference type="STRING" id="394193.SAMN04489732_103366"/>
<evidence type="ECO:0000256" key="1">
    <source>
        <dbReference type="ARBA" id="ARBA00004651"/>
    </source>
</evidence>
<dbReference type="AlphaFoldDB" id="A0A1H8UN82"/>
<dbReference type="InterPro" id="IPR036259">
    <property type="entry name" value="MFS_trans_sf"/>
</dbReference>
<keyword evidence="4 7" id="KW-0812">Transmembrane</keyword>
<keyword evidence="5 7" id="KW-1133">Transmembrane helix</keyword>
<dbReference type="GO" id="GO:0022857">
    <property type="term" value="F:transmembrane transporter activity"/>
    <property type="evidence" value="ECO:0007669"/>
    <property type="project" value="InterPro"/>
</dbReference>
<feature type="transmembrane region" description="Helical" evidence="7">
    <location>
        <begin position="366"/>
        <end position="388"/>
    </location>
</feature>
<evidence type="ECO:0000256" key="3">
    <source>
        <dbReference type="ARBA" id="ARBA00022475"/>
    </source>
</evidence>
<keyword evidence="10" id="KW-1185">Reference proteome</keyword>
<protein>
    <submittedName>
        <fullName evidence="9">Major Facilitator Superfamily protein</fullName>
    </submittedName>
</protein>
<dbReference type="InterPro" id="IPR011701">
    <property type="entry name" value="MFS"/>
</dbReference>
<evidence type="ECO:0000313" key="10">
    <source>
        <dbReference type="Proteomes" id="UP000198582"/>
    </source>
</evidence>
<proteinExistence type="predicted"/>
<evidence type="ECO:0000256" key="6">
    <source>
        <dbReference type="ARBA" id="ARBA00023136"/>
    </source>
</evidence>
<organism evidence="9 10">
    <name type="scientific">Amycolatopsis saalfeldensis</name>
    <dbReference type="NCBI Taxonomy" id="394193"/>
    <lineage>
        <taxon>Bacteria</taxon>
        <taxon>Bacillati</taxon>
        <taxon>Actinomycetota</taxon>
        <taxon>Actinomycetes</taxon>
        <taxon>Pseudonocardiales</taxon>
        <taxon>Pseudonocardiaceae</taxon>
        <taxon>Amycolatopsis</taxon>
    </lineage>
</organism>
<feature type="transmembrane region" description="Helical" evidence="7">
    <location>
        <begin position="161"/>
        <end position="181"/>
    </location>
</feature>
<keyword evidence="6 7" id="KW-0472">Membrane</keyword>
<accession>A0A1H8UN82</accession>
<dbReference type="PROSITE" id="PS50850">
    <property type="entry name" value="MFS"/>
    <property type="match status" value="1"/>
</dbReference>
<dbReference type="Pfam" id="PF07690">
    <property type="entry name" value="MFS_1"/>
    <property type="match status" value="1"/>
</dbReference>
<evidence type="ECO:0000259" key="8">
    <source>
        <dbReference type="PROSITE" id="PS50850"/>
    </source>
</evidence>
<comment type="subcellular location">
    <subcellularLocation>
        <location evidence="1">Cell membrane</location>
        <topology evidence="1">Multi-pass membrane protein</topology>
    </subcellularLocation>
</comment>
<sequence length="423" mass="43846">MEGTSFSRKATMLDIAPRVLSPVRRVSHGWGFRVIAFAFAVSLSFSTLPTPLYAFYQQRDGFPTFVITVVFAAYAVGVMASLYLAGHVSDWLGRRRVILAATLTEALSAVIFLVWPEVPGLIVARLVCGAGIGALTATATAHLSELRAIARPQEDPGRAGLVATVVNMGGLALGPLVGGFFAQFARGPLTTPFLVFLALLLVSALAVSLVPETVERREERPAYRPQRISLPPAARPAFVGAAIGVFAAFAITGLFMALAPTLLAQGLHESGRLLAGIAAFSMLGSAALAQLLFAPMATGLQLRIGYASMVAGLVVLPVSVFVPTLWLFFAGSILAGAGVGLGFRASVGTVAALADPLSRGEVLAALFLAAYAGLVVPVLSVGLAVVWVPSSVALLGFSVAELVLLGFSARRAFSASSGAAARR</sequence>
<name>A0A1H8UN82_9PSEU</name>
<gene>
    <name evidence="9" type="ORF">SAMN04489732_103366</name>
</gene>
<feature type="transmembrane region" description="Helical" evidence="7">
    <location>
        <begin position="333"/>
        <end position="354"/>
    </location>
</feature>
<dbReference type="InterPro" id="IPR020846">
    <property type="entry name" value="MFS_dom"/>
</dbReference>
<feature type="transmembrane region" description="Helical" evidence="7">
    <location>
        <begin position="34"/>
        <end position="56"/>
    </location>
</feature>
<dbReference type="GO" id="GO:0005886">
    <property type="term" value="C:plasma membrane"/>
    <property type="evidence" value="ECO:0007669"/>
    <property type="project" value="UniProtKB-SubCell"/>
</dbReference>
<feature type="transmembrane region" description="Helical" evidence="7">
    <location>
        <begin position="97"/>
        <end position="115"/>
    </location>
</feature>
<evidence type="ECO:0000256" key="5">
    <source>
        <dbReference type="ARBA" id="ARBA00022989"/>
    </source>
</evidence>
<feature type="transmembrane region" description="Helical" evidence="7">
    <location>
        <begin position="394"/>
        <end position="413"/>
    </location>
</feature>
<feature type="transmembrane region" description="Helical" evidence="7">
    <location>
        <begin position="306"/>
        <end position="327"/>
    </location>
</feature>
<feature type="domain" description="Major facilitator superfamily (MFS) profile" evidence="8">
    <location>
        <begin position="30"/>
        <end position="423"/>
    </location>
</feature>
<evidence type="ECO:0000256" key="7">
    <source>
        <dbReference type="SAM" id="Phobius"/>
    </source>
</evidence>